<evidence type="ECO:0000313" key="3">
    <source>
        <dbReference type="EMBL" id="SEA72991.1"/>
    </source>
</evidence>
<evidence type="ECO:0000256" key="1">
    <source>
        <dbReference type="SAM" id="MobiDB-lite"/>
    </source>
</evidence>
<name>A0A1H4DJN9_9GAMM</name>
<feature type="chain" id="PRO_5010564606" description="DUF1090 domain-containing protein" evidence="2">
    <location>
        <begin position="23"/>
        <end position="129"/>
    </location>
</feature>
<sequence length="129" mass="14310">MKTHYLNAGIALAALLSFSSFAANHALSGCQAKEHNIEQEISQAKAHGNQNRIAGLEKALKEAKANCTDSALLQKRQQNVDEKQRKVQVLEREVQEAKQSGKAEKVSKKSAKLEEARHDLKQAQKELNH</sequence>
<dbReference type="Proteomes" id="UP000187280">
    <property type="component" value="Unassembled WGS sequence"/>
</dbReference>
<accession>A0A1H4DJN9</accession>
<evidence type="ECO:0008006" key="5">
    <source>
        <dbReference type="Google" id="ProtNLM"/>
    </source>
</evidence>
<evidence type="ECO:0000313" key="4">
    <source>
        <dbReference type="Proteomes" id="UP000187280"/>
    </source>
</evidence>
<reference evidence="3 4" key="1">
    <citation type="submission" date="2016-10" db="EMBL/GenBank/DDBJ databases">
        <authorList>
            <person name="de Groot N.N."/>
        </authorList>
    </citation>
    <scope>NUCLEOTIDE SEQUENCE [LARGE SCALE GENOMIC DNA]</scope>
    <source>
        <strain evidence="3 4">ATCC 29281</strain>
    </source>
</reference>
<feature type="signal peptide" evidence="2">
    <location>
        <begin position="1"/>
        <end position="22"/>
    </location>
</feature>
<proteinExistence type="predicted"/>
<dbReference type="STRING" id="71657.SAMN02982996_02354"/>
<dbReference type="EMBL" id="FNQS01000007">
    <property type="protein sequence ID" value="SEA72991.1"/>
    <property type="molecule type" value="Genomic_DNA"/>
</dbReference>
<feature type="region of interest" description="Disordered" evidence="1">
    <location>
        <begin position="92"/>
        <end position="129"/>
    </location>
</feature>
<gene>
    <name evidence="3" type="ORF">SAMN02982996_02354</name>
</gene>
<dbReference type="AlphaFoldDB" id="A0A1H4DJN9"/>
<dbReference type="RefSeq" id="WP_074728798.1">
    <property type="nucleotide sequence ID" value="NZ_FNQS01000007.1"/>
</dbReference>
<dbReference type="InterPro" id="IPR009468">
    <property type="entry name" value="DUF1090"/>
</dbReference>
<evidence type="ECO:0000256" key="2">
    <source>
        <dbReference type="SAM" id="SignalP"/>
    </source>
</evidence>
<keyword evidence="2" id="KW-0732">Signal</keyword>
<dbReference type="GeneID" id="97765217"/>
<dbReference type="Pfam" id="PF06476">
    <property type="entry name" value="DUF1090"/>
    <property type="match status" value="1"/>
</dbReference>
<dbReference type="PROSITE" id="PS51257">
    <property type="entry name" value="PROKAR_LIPOPROTEIN"/>
    <property type="match status" value="1"/>
</dbReference>
<keyword evidence="4" id="KW-1185">Reference proteome</keyword>
<organism evidence="3 4">
    <name type="scientific">Lonsdalea quercina</name>
    <dbReference type="NCBI Taxonomy" id="71657"/>
    <lineage>
        <taxon>Bacteria</taxon>
        <taxon>Pseudomonadati</taxon>
        <taxon>Pseudomonadota</taxon>
        <taxon>Gammaproteobacteria</taxon>
        <taxon>Enterobacterales</taxon>
        <taxon>Pectobacteriaceae</taxon>
        <taxon>Lonsdalea</taxon>
    </lineage>
</organism>
<dbReference type="eggNOG" id="COG1422">
    <property type="taxonomic scope" value="Bacteria"/>
</dbReference>
<protein>
    <recommendedName>
        <fullName evidence="5">DUF1090 domain-containing protein</fullName>
    </recommendedName>
</protein>